<dbReference type="InterPro" id="IPR037050">
    <property type="entry name" value="DUF1254_sf"/>
</dbReference>
<dbReference type="EMBL" id="BPEU01000011">
    <property type="protein sequence ID" value="GIU40164.1"/>
    <property type="molecule type" value="Genomic_DNA"/>
</dbReference>
<dbReference type="RefSeq" id="WP_069670293.1">
    <property type="nucleotide sequence ID" value="NZ_BPEU01000011.1"/>
</dbReference>
<dbReference type="InterPro" id="IPR010621">
    <property type="entry name" value="DUF1214"/>
</dbReference>
<dbReference type="Pfam" id="PF06863">
    <property type="entry name" value="DUF1254"/>
    <property type="match status" value="1"/>
</dbReference>
<dbReference type="SUPFAM" id="SSF160935">
    <property type="entry name" value="VPA0735-like"/>
    <property type="match status" value="1"/>
</dbReference>
<dbReference type="Proteomes" id="UP000773469">
    <property type="component" value="Unassembled WGS sequence"/>
</dbReference>
<dbReference type="InterPro" id="IPR010679">
    <property type="entry name" value="DUF1254"/>
</dbReference>
<dbReference type="EMBL" id="MCBT01000009">
    <property type="protein sequence ID" value="OEG75353.1"/>
    <property type="molecule type" value="Genomic_DNA"/>
</dbReference>
<dbReference type="Gene3D" id="2.60.40.1610">
    <property type="entry name" value="Domain of unknown function DUF1254"/>
    <property type="match status" value="1"/>
</dbReference>
<dbReference type="Pfam" id="PF06742">
    <property type="entry name" value="DUF1214"/>
    <property type="match status" value="1"/>
</dbReference>
<dbReference type="PROSITE" id="PS51257">
    <property type="entry name" value="PROKAR_LIPOPROTEIN"/>
    <property type="match status" value="1"/>
</dbReference>
<feature type="domain" description="DUF1214" evidence="1">
    <location>
        <begin position="355"/>
        <end position="457"/>
    </location>
</feature>
<evidence type="ECO:0000313" key="3">
    <source>
        <dbReference type="EMBL" id="GIU40164.1"/>
    </source>
</evidence>
<organism evidence="4 5">
    <name type="scientific">Shewanella colwelliana</name>
    <name type="common">Alteromonas colwelliana</name>
    <dbReference type="NCBI Taxonomy" id="23"/>
    <lineage>
        <taxon>Bacteria</taxon>
        <taxon>Pseudomonadati</taxon>
        <taxon>Pseudomonadota</taxon>
        <taxon>Gammaproteobacteria</taxon>
        <taxon>Alteromonadales</taxon>
        <taxon>Shewanellaceae</taxon>
        <taxon>Shewanella</taxon>
    </lineage>
</organism>
<comment type="caution">
    <text evidence="4">The sequence shown here is derived from an EMBL/GenBank/DDBJ whole genome shotgun (WGS) entry which is preliminary data.</text>
</comment>
<keyword evidence="6" id="KW-1185">Reference proteome</keyword>
<reference evidence="4 5" key="1">
    <citation type="submission" date="2016-07" db="EMBL/GenBank/DDBJ databases">
        <title>Whole-genome of two Shewanella species isolated from a digestive organ of sea cucumber Apostichopus japonicus Selenka 1867.</title>
        <authorList>
            <person name="Hong H.-H."/>
            <person name="Choi H."/>
            <person name="Cheon S."/>
            <person name="Oh J.-S."/>
            <person name="Lee H.-G."/>
            <person name="Park C."/>
        </authorList>
    </citation>
    <scope>NUCLEOTIDE SEQUENCE [LARGE SCALE GENOMIC DNA]</scope>
    <source>
        <strain evidence="4 5">CSB03KR</strain>
    </source>
</reference>
<evidence type="ECO:0000313" key="5">
    <source>
        <dbReference type="Proteomes" id="UP000095230"/>
    </source>
</evidence>
<evidence type="ECO:0000313" key="6">
    <source>
        <dbReference type="Proteomes" id="UP000773469"/>
    </source>
</evidence>
<dbReference type="Proteomes" id="UP000095230">
    <property type="component" value="Unassembled WGS sequence"/>
</dbReference>
<evidence type="ECO:0000313" key="4">
    <source>
        <dbReference type="EMBL" id="OEG75353.1"/>
    </source>
</evidence>
<sequence length="475" mass="52623">MTIKNNAIAAVAISASLIMTGCHQSSNSESTLIQSTEVLEITDAALEDIVRHSYQYVAMYNVNNKFALAQGGWNTVHADTQLKDHTLTDIARPNNDTLYVFSLLDLRDDAVIIDVPAFDSSYASLMVTGYDHYVTVPISVTKNDFQVPEKVLFYTERTSGYSGEPVEGIDRSIKVDGDFVSAAFRVMPHANEPEKFTEIAEQMQGIAVVTLNEYQGKPAKPVDRTPLPAVGRTDSDIYANNFLEVMQFVLNHTTFDTNDPLDQAYLTAMKKLGLQPGKAFDQEKSIAVDGERFRAVADKVRMDMFARTQDPVFTAKHGLDLFKTKGEIDLHLLVLQSVIGPVGLPASEAVYPPVVSADGEPLNAQHDYVIKMSKDELPPAKAFWSVTLYDSENGFFIPNDHMKYSVGENAGMVLNAEGGIDIHISAEKPADVPAENWLPINRQDERLDIIMRIYDPELEAYKEYSVPNAERVTAS</sequence>
<dbReference type="PANTHER" id="PTHR36509:SF2">
    <property type="entry name" value="BLL3101 PROTEIN"/>
    <property type="match status" value="1"/>
</dbReference>
<reference evidence="3 6" key="2">
    <citation type="submission" date="2021-05" db="EMBL/GenBank/DDBJ databases">
        <title>Molecular characterization for Shewanella algae harboring chromosomal blaOXA-55-like strains isolated from clinical and environment sample.</title>
        <authorList>
            <person name="Ohama Y."/>
            <person name="Aoki K."/>
            <person name="Harada S."/>
            <person name="Moriya K."/>
            <person name="Ishii Y."/>
            <person name="Tateda K."/>
        </authorList>
    </citation>
    <scope>NUCLEOTIDE SEQUENCE [LARGE SCALE GENOMIC DNA]</scope>
    <source>
        <strain evidence="3 6">MBTL60-118</strain>
    </source>
</reference>
<dbReference type="InterPro" id="IPR037049">
    <property type="entry name" value="DUF1214_C_sf"/>
</dbReference>
<feature type="domain" description="DUF1254" evidence="2">
    <location>
        <begin position="74"/>
        <end position="204"/>
    </location>
</feature>
<protein>
    <recommendedName>
        <fullName evidence="7">DUF1254 domain-containing protein</fullName>
    </recommendedName>
</protein>
<proteinExistence type="predicted"/>
<dbReference type="Gene3D" id="2.60.120.600">
    <property type="entry name" value="Domain of unknown function DUF1214, C-terminal domain"/>
    <property type="match status" value="1"/>
</dbReference>
<gene>
    <name evidence="4" type="ORF">BEL05_09115</name>
    <name evidence="3" type="ORF">TUM3794_17370</name>
</gene>
<evidence type="ECO:0008006" key="7">
    <source>
        <dbReference type="Google" id="ProtNLM"/>
    </source>
</evidence>
<dbReference type="AlphaFoldDB" id="A0A1E5J018"/>
<dbReference type="STRING" id="23.BEL05_09115"/>
<evidence type="ECO:0000259" key="1">
    <source>
        <dbReference type="Pfam" id="PF06742"/>
    </source>
</evidence>
<name>A0A1E5J018_SHECO</name>
<dbReference type="PANTHER" id="PTHR36509">
    <property type="entry name" value="BLL3101 PROTEIN"/>
    <property type="match status" value="1"/>
</dbReference>
<accession>A0A1E5J018</accession>
<evidence type="ECO:0000259" key="2">
    <source>
        <dbReference type="Pfam" id="PF06863"/>
    </source>
</evidence>